<proteinExistence type="predicted"/>
<name>A0AAN4YYS1_9BILA</name>
<comment type="caution">
    <text evidence="1">The sequence shown here is derived from an EMBL/GenBank/DDBJ whole genome shotgun (WGS) entry which is preliminary data.</text>
</comment>
<dbReference type="PANTHER" id="PTHR47022:SF1">
    <property type="entry name" value="BTB AND MATH DOMAIN-CONTAINING PROTEIN 36-RELATED"/>
    <property type="match status" value="1"/>
</dbReference>
<sequence>IADRSVPHILKLADQFQMERVVKQSEKHLMKSTSFDEMKKLLLADQYRLASLQDQCLDSFTNATELAEKLKLCPEYDIFSADMKVAICDRI</sequence>
<reference evidence="2" key="1">
    <citation type="submission" date="2022-10" db="EMBL/GenBank/DDBJ databases">
        <title>Genome assembly of Pristionchus species.</title>
        <authorList>
            <person name="Yoshida K."/>
            <person name="Sommer R.J."/>
        </authorList>
    </citation>
    <scope>NUCLEOTIDE SEQUENCE [LARGE SCALE GENOMIC DNA]</scope>
    <source>
        <strain evidence="2">RS5460</strain>
    </source>
</reference>
<keyword evidence="2" id="KW-1185">Reference proteome</keyword>
<evidence type="ECO:0000313" key="1">
    <source>
        <dbReference type="EMBL" id="GMR31372.1"/>
    </source>
</evidence>
<evidence type="ECO:0008006" key="3">
    <source>
        <dbReference type="Google" id="ProtNLM"/>
    </source>
</evidence>
<gene>
    <name evidence="1" type="ORF">PMAYCL1PPCAC_01567</name>
</gene>
<evidence type="ECO:0000313" key="2">
    <source>
        <dbReference type="Proteomes" id="UP001328107"/>
    </source>
</evidence>
<dbReference type="InterPro" id="IPR011333">
    <property type="entry name" value="SKP1/BTB/POZ_sf"/>
</dbReference>
<accession>A0AAN4YYS1</accession>
<dbReference type="Gene3D" id="3.30.710.10">
    <property type="entry name" value="Potassium Channel Kv1.1, Chain A"/>
    <property type="match status" value="1"/>
</dbReference>
<feature type="non-terminal residue" evidence="1">
    <location>
        <position position="91"/>
    </location>
</feature>
<dbReference type="EMBL" id="BTRK01000001">
    <property type="protein sequence ID" value="GMR31372.1"/>
    <property type="molecule type" value="Genomic_DNA"/>
</dbReference>
<feature type="non-terminal residue" evidence="1">
    <location>
        <position position="1"/>
    </location>
</feature>
<dbReference type="Proteomes" id="UP001328107">
    <property type="component" value="Unassembled WGS sequence"/>
</dbReference>
<organism evidence="1 2">
    <name type="scientific">Pristionchus mayeri</name>
    <dbReference type="NCBI Taxonomy" id="1317129"/>
    <lineage>
        <taxon>Eukaryota</taxon>
        <taxon>Metazoa</taxon>
        <taxon>Ecdysozoa</taxon>
        <taxon>Nematoda</taxon>
        <taxon>Chromadorea</taxon>
        <taxon>Rhabditida</taxon>
        <taxon>Rhabditina</taxon>
        <taxon>Diplogasteromorpha</taxon>
        <taxon>Diplogasteroidea</taxon>
        <taxon>Neodiplogasteridae</taxon>
        <taxon>Pristionchus</taxon>
    </lineage>
</organism>
<dbReference type="PANTHER" id="PTHR47022">
    <property type="entry name" value="BTB AND MATH DOMAIN-CONTAINING PROTEIN 36-RELATED"/>
    <property type="match status" value="1"/>
</dbReference>
<protein>
    <recommendedName>
        <fullName evidence="3">BTB domain-containing protein</fullName>
    </recommendedName>
</protein>
<dbReference type="AlphaFoldDB" id="A0AAN4YYS1"/>